<dbReference type="GO" id="GO:0005524">
    <property type="term" value="F:ATP binding"/>
    <property type="evidence" value="ECO:0007669"/>
    <property type="project" value="UniProtKB-KW"/>
</dbReference>
<evidence type="ECO:0000256" key="8">
    <source>
        <dbReference type="ARBA" id="ARBA00022777"/>
    </source>
</evidence>
<organism evidence="17 18">
    <name type="scientific">Paenibacillus prosopidis</name>
    <dbReference type="NCBI Taxonomy" id="630520"/>
    <lineage>
        <taxon>Bacteria</taxon>
        <taxon>Bacillati</taxon>
        <taxon>Bacillota</taxon>
        <taxon>Bacilli</taxon>
        <taxon>Bacillales</taxon>
        <taxon>Paenibacillaceae</taxon>
        <taxon>Paenibacillus</taxon>
    </lineage>
</organism>
<keyword evidence="6" id="KW-0808">Transferase</keyword>
<dbReference type="InterPro" id="IPR003660">
    <property type="entry name" value="HAMP_dom"/>
</dbReference>
<dbReference type="GO" id="GO:0006355">
    <property type="term" value="P:regulation of DNA-templated transcription"/>
    <property type="evidence" value="ECO:0007669"/>
    <property type="project" value="InterPro"/>
</dbReference>
<dbReference type="SMART" id="SM00304">
    <property type="entry name" value="HAMP"/>
    <property type="match status" value="1"/>
</dbReference>
<comment type="catalytic activity">
    <reaction evidence="1">
        <text>ATP + protein L-histidine = ADP + protein N-phospho-L-histidine.</text>
        <dbReference type="EC" id="2.7.13.3"/>
    </reaction>
</comment>
<keyword evidence="18" id="KW-1185">Reference proteome</keyword>
<dbReference type="Gene3D" id="6.10.340.10">
    <property type="match status" value="1"/>
</dbReference>
<evidence type="ECO:0000256" key="9">
    <source>
        <dbReference type="ARBA" id="ARBA00022840"/>
    </source>
</evidence>
<evidence type="ECO:0000256" key="1">
    <source>
        <dbReference type="ARBA" id="ARBA00000085"/>
    </source>
</evidence>
<dbReference type="SMART" id="SM00387">
    <property type="entry name" value="HATPase_c"/>
    <property type="match status" value="1"/>
</dbReference>
<keyword evidence="5" id="KW-0597">Phosphoprotein</keyword>
<sequence length="755" mass="83693">MSIKAKLSFSISLIVAIILTLSISIYYFSSKAEVQATLEQQVNNIAKQISVTIEASESARQSMEETMGEKLRIAAIAAKDELDPDIGKITNEQLVELSRKLGVDGITLWQRFGDDVITLKSSEPNEINLSSKTWGYWHTAFLQLFEYQNVTIPEGQKLENYWSGAFDYSTSDPKQIRKFGNYYDGTTNYMINPFVNAQVLFDFDYSIGTNAIVNKIIADQQDLLEITGFDPQFFGKSPIIKIKQGIPVYDLDLRDIPFGRYTYKDINNDSINIQHALESGKAVTAKSSVKSKRVMKTFIPVTIDKTYVICVSFDHQAILKPLNRQLLMQSLISLGLVLITMIASYFIAGFMMRGLNQILHKVNAIAEGNFGEVITIRSKDEFGLLASRVDTMGSNLYSYTTQLKDAAEELRSTKQYLESFVNHTSDAIHVADLSGNVIQVNKAFEIMYGWSELEALGQPLNNVPVEYLSAQQELVATVLRGGSVTDYETVRFTKSGGLIDLSITVSPIRDELGVIVAIASISRNITSRKQAEEMIRRSEKLSVVGQIAAGVAHEVRNPLTTLRGFVQLQKQTGSMSQEHLDIMLAELDQINMIVSEFLVFAKPQANRYQPVIVQDIIRDTILLLDSEAKLSNVQLTLRAEADLPLVIAEANQLKQVFVNVMKNGMEAMSGGGDLTVELASHTNDRIVLRFTDQGCGIAENDLLRLGEPFFTKKANGNGLGLMVSQQIIAGHKGSIIFHSKPGKGTCVEISLPTAN</sequence>
<keyword evidence="10" id="KW-0902">Two-component regulatory system</keyword>
<gene>
    <name evidence="17" type="ORF">DFP97_12319</name>
</gene>
<dbReference type="Gene3D" id="1.10.287.130">
    <property type="match status" value="1"/>
</dbReference>
<keyword evidence="12" id="KW-0812">Transmembrane</keyword>
<proteinExistence type="predicted"/>
<dbReference type="EMBL" id="QPJD01000023">
    <property type="protein sequence ID" value="RCW41490.1"/>
    <property type="molecule type" value="Genomic_DNA"/>
</dbReference>
<evidence type="ECO:0000256" key="11">
    <source>
        <dbReference type="ARBA" id="ARBA00023136"/>
    </source>
</evidence>
<dbReference type="PRINTS" id="PR00344">
    <property type="entry name" value="BCTRLSENSOR"/>
</dbReference>
<dbReference type="Pfam" id="PF00512">
    <property type="entry name" value="HisKA"/>
    <property type="match status" value="1"/>
</dbReference>
<dbReference type="Pfam" id="PF02518">
    <property type="entry name" value="HATPase_c"/>
    <property type="match status" value="1"/>
</dbReference>
<dbReference type="InterPro" id="IPR013767">
    <property type="entry name" value="PAS_fold"/>
</dbReference>
<dbReference type="PROSITE" id="PS50112">
    <property type="entry name" value="PAS"/>
    <property type="match status" value="1"/>
</dbReference>
<dbReference type="Pfam" id="PF00672">
    <property type="entry name" value="HAMP"/>
    <property type="match status" value="1"/>
</dbReference>
<evidence type="ECO:0000256" key="12">
    <source>
        <dbReference type="SAM" id="Phobius"/>
    </source>
</evidence>
<name>A0A368VNX1_9BACL</name>
<dbReference type="InterPro" id="IPR036097">
    <property type="entry name" value="HisK_dim/P_sf"/>
</dbReference>
<dbReference type="Proteomes" id="UP000252415">
    <property type="component" value="Unassembled WGS sequence"/>
</dbReference>
<keyword evidence="11 12" id="KW-0472">Membrane</keyword>
<dbReference type="InterPro" id="IPR003594">
    <property type="entry name" value="HATPase_dom"/>
</dbReference>
<dbReference type="SUPFAM" id="SSF55785">
    <property type="entry name" value="PYP-like sensor domain (PAS domain)"/>
    <property type="match status" value="1"/>
</dbReference>
<evidence type="ECO:0000256" key="2">
    <source>
        <dbReference type="ARBA" id="ARBA00004651"/>
    </source>
</evidence>
<protein>
    <recommendedName>
        <fullName evidence="3">histidine kinase</fullName>
        <ecNumber evidence="3">2.7.13.3</ecNumber>
    </recommendedName>
</protein>
<dbReference type="GO" id="GO:0005886">
    <property type="term" value="C:plasma membrane"/>
    <property type="evidence" value="ECO:0007669"/>
    <property type="project" value="UniProtKB-SubCell"/>
</dbReference>
<evidence type="ECO:0000256" key="3">
    <source>
        <dbReference type="ARBA" id="ARBA00012438"/>
    </source>
</evidence>
<dbReference type="SUPFAM" id="SSF55874">
    <property type="entry name" value="ATPase domain of HSP90 chaperone/DNA topoisomerase II/histidine kinase"/>
    <property type="match status" value="1"/>
</dbReference>
<dbReference type="InterPro" id="IPR000700">
    <property type="entry name" value="PAS-assoc_C"/>
</dbReference>
<evidence type="ECO:0000313" key="18">
    <source>
        <dbReference type="Proteomes" id="UP000252415"/>
    </source>
</evidence>
<dbReference type="InterPro" id="IPR003661">
    <property type="entry name" value="HisK_dim/P_dom"/>
</dbReference>
<dbReference type="Pfam" id="PF00989">
    <property type="entry name" value="PAS"/>
    <property type="match status" value="1"/>
</dbReference>
<keyword evidence="9" id="KW-0067">ATP-binding</keyword>
<dbReference type="InterPro" id="IPR036890">
    <property type="entry name" value="HATPase_C_sf"/>
</dbReference>
<evidence type="ECO:0000256" key="7">
    <source>
        <dbReference type="ARBA" id="ARBA00022741"/>
    </source>
</evidence>
<evidence type="ECO:0000259" key="13">
    <source>
        <dbReference type="PROSITE" id="PS50109"/>
    </source>
</evidence>
<evidence type="ECO:0000259" key="15">
    <source>
        <dbReference type="PROSITE" id="PS50113"/>
    </source>
</evidence>
<feature type="domain" description="HAMP" evidence="16">
    <location>
        <begin position="349"/>
        <end position="401"/>
    </location>
</feature>
<dbReference type="SMART" id="SM00091">
    <property type="entry name" value="PAS"/>
    <property type="match status" value="1"/>
</dbReference>
<dbReference type="SUPFAM" id="SSF47384">
    <property type="entry name" value="Homodimeric domain of signal transducing histidine kinase"/>
    <property type="match status" value="1"/>
</dbReference>
<evidence type="ECO:0000256" key="6">
    <source>
        <dbReference type="ARBA" id="ARBA00022679"/>
    </source>
</evidence>
<dbReference type="SUPFAM" id="SSF158472">
    <property type="entry name" value="HAMP domain-like"/>
    <property type="match status" value="1"/>
</dbReference>
<comment type="caution">
    <text evidence="17">The sequence shown here is derived from an EMBL/GenBank/DDBJ whole genome shotgun (WGS) entry which is preliminary data.</text>
</comment>
<dbReference type="InterPro" id="IPR000014">
    <property type="entry name" value="PAS"/>
</dbReference>
<feature type="domain" description="Histidine kinase" evidence="13">
    <location>
        <begin position="550"/>
        <end position="755"/>
    </location>
</feature>
<dbReference type="RefSeq" id="WP_114383798.1">
    <property type="nucleotide sequence ID" value="NZ_QPJD01000023.1"/>
</dbReference>
<dbReference type="CDD" id="cd00130">
    <property type="entry name" value="PAS"/>
    <property type="match status" value="1"/>
</dbReference>
<dbReference type="PANTHER" id="PTHR43065:SF34">
    <property type="entry name" value="SPORULATION KINASE A"/>
    <property type="match status" value="1"/>
</dbReference>
<dbReference type="Gene3D" id="3.30.565.10">
    <property type="entry name" value="Histidine kinase-like ATPase, C-terminal domain"/>
    <property type="match status" value="1"/>
</dbReference>
<keyword evidence="7" id="KW-0547">Nucleotide-binding</keyword>
<evidence type="ECO:0000256" key="10">
    <source>
        <dbReference type="ARBA" id="ARBA00023012"/>
    </source>
</evidence>
<dbReference type="AlphaFoldDB" id="A0A368VNX1"/>
<reference evidence="17 18" key="1">
    <citation type="submission" date="2018-07" db="EMBL/GenBank/DDBJ databases">
        <title>Genomic Encyclopedia of Type Strains, Phase III (KMG-III): the genomes of soil and plant-associated and newly described type strains.</title>
        <authorList>
            <person name="Whitman W."/>
        </authorList>
    </citation>
    <scope>NUCLEOTIDE SEQUENCE [LARGE SCALE GENOMIC DNA]</scope>
    <source>
        <strain evidence="17 18">CECT 7506</strain>
    </source>
</reference>
<evidence type="ECO:0000256" key="4">
    <source>
        <dbReference type="ARBA" id="ARBA00022475"/>
    </source>
</evidence>
<dbReference type="InterPro" id="IPR005467">
    <property type="entry name" value="His_kinase_dom"/>
</dbReference>
<feature type="transmembrane region" description="Helical" evidence="12">
    <location>
        <begin position="7"/>
        <end position="28"/>
    </location>
</feature>
<feature type="domain" description="PAC" evidence="15">
    <location>
        <begin position="485"/>
        <end position="537"/>
    </location>
</feature>
<keyword evidence="12" id="KW-1133">Transmembrane helix</keyword>
<dbReference type="PANTHER" id="PTHR43065">
    <property type="entry name" value="SENSOR HISTIDINE KINASE"/>
    <property type="match status" value="1"/>
</dbReference>
<accession>A0A368VNX1</accession>
<feature type="domain" description="PAS" evidence="14">
    <location>
        <begin position="413"/>
        <end position="482"/>
    </location>
</feature>
<evidence type="ECO:0000313" key="17">
    <source>
        <dbReference type="EMBL" id="RCW41490.1"/>
    </source>
</evidence>
<comment type="subcellular location">
    <subcellularLocation>
        <location evidence="2">Cell membrane</location>
        <topology evidence="2">Multi-pass membrane protein</topology>
    </subcellularLocation>
</comment>
<keyword evidence="4" id="KW-1003">Cell membrane</keyword>
<dbReference type="InterPro" id="IPR035965">
    <property type="entry name" value="PAS-like_dom_sf"/>
</dbReference>
<keyword evidence="8" id="KW-0418">Kinase</keyword>
<dbReference type="GO" id="GO:0000155">
    <property type="term" value="F:phosphorelay sensor kinase activity"/>
    <property type="evidence" value="ECO:0007669"/>
    <property type="project" value="InterPro"/>
</dbReference>
<dbReference type="CDD" id="cd00082">
    <property type="entry name" value="HisKA"/>
    <property type="match status" value="1"/>
</dbReference>
<dbReference type="PROSITE" id="PS50113">
    <property type="entry name" value="PAC"/>
    <property type="match status" value="1"/>
</dbReference>
<dbReference type="SMART" id="SM00388">
    <property type="entry name" value="HisKA"/>
    <property type="match status" value="1"/>
</dbReference>
<dbReference type="NCBIfam" id="TIGR00229">
    <property type="entry name" value="sensory_box"/>
    <property type="match status" value="1"/>
</dbReference>
<dbReference type="OrthoDB" id="9815750at2"/>
<evidence type="ECO:0000256" key="5">
    <source>
        <dbReference type="ARBA" id="ARBA00022553"/>
    </source>
</evidence>
<dbReference type="EC" id="2.7.13.3" evidence="3"/>
<dbReference type="PROSITE" id="PS50885">
    <property type="entry name" value="HAMP"/>
    <property type="match status" value="1"/>
</dbReference>
<dbReference type="InterPro" id="IPR004358">
    <property type="entry name" value="Sig_transdc_His_kin-like_C"/>
</dbReference>
<dbReference type="CDD" id="cd06225">
    <property type="entry name" value="HAMP"/>
    <property type="match status" value="1"/>
</dbReference>
<dbReference type="PROSITE" id="PS50109">
    <property type="entry name" value="HIS_KIN"/>
    <property type="match status" value="1"/>
</dbReference>
<feature type="transmembrane region" description="Helical" evidence="12">
    <location>
        <begin position="326"/>
        <end position="348"/>
    </location>
</feature>
<dbReference type="Gene3D" id="3.30.450.20">
    <property type="entry name" value="PAS domain"/>
    <property type="match status" value="1"/>
</dbReference>
<evidence type="ECO:0000259" key="14">
    <source>
        <dbReference type="PROSITE" id="PS50112"/>
    </source>
</evidence>
<evidence type="ECO:0000259" key="16">
    <source>
        <dbReference type="PROSITE" id="PS50885"/>
    </source>
</evidence>